<dbReference type="AlphaFoldDB" id="A0AAI9VFL8"/>
<dbReference type="EMBL" id="MPDP01000059">
    <property type="protein sequence ID" value="KAK1486856.1"/>
    <property type="molecule type" value="Genomic_DNA"/>
</dbReference>
<comment type="caution">
    <text evidence="3">The sequence shown here is derived from an EMBL/GenBank/DDBJ whole genome shotgun (WGS) entry which is preliminary data.</text>
</comment>
<evidence type="ECO:0000313" key="3">
    <source>
        <dbReference type="EMBL" id="KAK1486856.1"/>
    </source>
</evidence>
<keyword evidence="2" id="KW-0472">Membrane</keyword>
<feature type="transmembrane region" description="Helical" evidence="2">
    <location>
        <begin position="21"/>
        <end position="41"/>
    </location>
</feature>
<feature type="region of interest" description="Disordered" evidence="1">
    <location>
        <begin position="97"/>
        <end position="118"/>
    </location>
</feature>
<gene>
    <name evidence="3" type="ORF">CCUS01_15047</name>
</gene>
<feature type="transmembrane region" description="Helical" evidence="2">
    <location>
        <begin position="123"/>
        <end position="142"/>
    </location>
</feature>
<dbReference type="Proteomes" id="UP001239213">
    <property type="component" value="Unassembled WGS sequence"/>
</dbReference>
<feature type="region of interest" description="Disordered" evidence="1">
    <location>
        <begin position="645"/>
        <end position="694"/>
    </location>
</feature>
<reference evidence="3" key="1">
    <citation type="submission" date="2016-11" db="EMBL/GenBank/DDBJ databases">
        <title>The genome sequence of Colletotrichum cuscutae.</title>
        <authorList>
            <person name="Baroncelli R."/>
        </authorList>
    </citation>
    <scope>NUCLEOTIDE SEQUENCE</scope>
    <source>
        <strain evidence="3">IMI 304802</strain>
    </source>
</reference>
<protein>
    <submittedName>
        <fullName evidence="3">Uncharacterized protein</fullName>
    </submittedName>
</protein>
<accession>A0AAI9VFL8</accession>
<feature type="transmembrane region" description="Helical" evidence="2">
    <location>
        <begin position="260"/>
        <end position="285"/>
    </location>
</feature>
<proteinExistence type="predicted"/>
<evidence type="ECO:0000313" key="4">
    <source>
        <dbReference type="Proteomes" id="UP001239213"/>
    </source>
</evidence>
<name>A0AAI9VFL8_9PEZI</name>
<organism evidence="3 4">
    <name type="scientific">Colletotrichum cuscutae</name>
    <dbReference type="NCBI Taxonomy" id="1209917"/>
    <lineage>
        <taxon>Eukaryota</taxon>
        <taxon>Fungi</taxon>
        <taxon>Dikarya</taxon>
        <taxon>Ascomycota</taxon>
        <taxon>Pezizomycotina</taxon>
        <taxon>Sordariomycetes</taxon>
        <taxon>Hypocreomycetidae</taxon>
        <taxon>Glomerellales</taxon>
        <taxon>Glomerellaceae</taxon>
        <taxon>Colletotrichum</taxon>
        <taxon>Colletotrichum acutatum species complex</taxon>
    </lineage>
</organism>
<evidence type="ECO:0000256" key="2">
    <source>
        <dbReference type="SAM" id="Phobius"/>
    </source>
</evidence>
<keyword evidence="2" id="KW-0812">Transmembrane</keyword>
<keyword evidence="2" id="KW-1133">Transmembrane helix</keyword>
<keyword evidence="4" id="KW-1185">Reference proteome</keyword>
<sequence length="694" mass="77848">MRLCRLLRDRRRRFWRRSCNAAVEFLKRFVATLFAAIKTIANLWTSKMNGEESNDLADNEENRSREGSQEQSRWKNKVWIIELDVEVVEVVIEVSESQAGSGGKDGNENTGRPRHPDLPDPTGWNLGLGLVWLFGILVVVVCSTEYPRTRGPWTLGPGISGSAVPLPPSLPSPPILLIDLLPRLLTGQKACVGLTEKNPLLEVFNFGTWRFLPRFATGCRDVLKEGRGGEQQGWRMGDGEWPFYRPIKGKPRGRGLLSRIIFLIISRTFTGVSSFLVVISGVILFQALPRGKSKWIHAQRFQKVRTNEKRKTGNKKRIAGSRGKISPKFPKRLPIVTNRRSLEARRDKEMPIKSSHAFPLQGSELLCNHADLRMRRAGGMEELASSNTHFTNALSSRSGSEADAFSMASHHLNPSLTNQTLEPPERRPSLGKCSGAQPAWLFGTSFTVPHRKRPELRGEKLFLLSLSRESVSCEFPKADSVFLNIILPVPEGWFVVFSCASVFYVSDIYTTENGHIFFCITLSALSSFRSITHARNAVSSRPCPFASRLDPDFREARWVEVVVRTQLPGKHEFSMIQIRFQYGKFGDRSLAFQFDYVPLAAAVHVRIAMGMPESPTCWSQQKYVNHPRAYNKSCGKLLPGYRNPGRQDRMETWARPPTVPDPTYNGVNPPAGKYLISASRPSPECQGGSRSATA</sequence>
<evidence type="ECO:0000256" key="1">
    <source>
        <dbReference type="SAM" id="MobiDB-lite"/>
    </source>
</evidence>